<feature type="domain" description="MmgE/PrpD C-terminal" evidence="3">
    <location>
        <begin position="297"/>
        <end position="417"/>
    </location>
</feature>
<evidence type="ECO:0000259" key="3">
    <source>
        <dbReference type="Pfam" id="PF19305"/>
    </source>
</evidence>
<comment type="caution">
    <text evidence="4">The sequence shown here is derived from an EMBL/GenBank/DDBJ whole genome shotgun (WGS) entry which is preliminary data.</text>
</comment>
<dbReference type="InterPro" id="IPR005656">
    <property type="entry name" value="MmgE_PrpD"/>
</dbReference>
<dbReference type="InterPro" id="IPR045337">
    <property type="entry name" value="MmgE_PrpD_C"/>
</dbReference>
<evidence type="ECO:0000313" key="4">
    <source>
        <dbReference type="EMBL" id="RVX70508.1"/>
    </source>
</evidence>
<proteinExistence type="inferred from homology"/>
<dbReference type="PANTHER" id="PTHR16943:SF8">
    <property type="entry name" value="2-METHYLCITRATE DEHYDRATASE"/>
    <property type="match status" value="1"/>
</dbReference>
<dbReference type="InterPro" id="IPR045336">
    <property type="entry name" value="MmgE_PrpD_N"/>
</dbReference>
<name>A0A438N4N3_EXOME</name>
<dbReference type="PANTHER" id="PTHR16943">
    <property type="entry name" value="2-METHYLCITRATE DEHYDRATASE-RELATED"/>
    <property type="match status" value="1"/>
</dbReference>
<dbReference type="InterPro" id="IPR042188">
    <property type="entry name" value="MmgE/PrpD_sf_2"/>
</dbReference>
<sequence>MVVEHTERQSSFSDPSAQPLTYLAAIRLQQIRDHDLEPMVREKATLCLIDYLGALISGLSSPWSSSLLQWAKISCPGGGSAQVIGLPELVSAETAAFANASIAHSIIRDDMHLSAGSHIGVMVIPAAIAFAQRDNWNGEQLLKAIVAGYEMAELLGSSLRASGTCNPHFRPSGIIGAFAAAGAGIAGSSDLRLTTMTAASALGFAANMAAGLNEWPWAGGMEINTHMGAASRNGVTSYDLAHVGMCSSDTILEGKDGMFQAYTTSTTEACSWFRRWLSTSDVGTGIMGAKFKPVAGCNFVQTPVATAMRMHGKLKGSANLIENVKIITTTAAKEYPGCDYIGPFHKVQQTKMSLQYAVSAAILFGRVDEHLYQQYANTTLHQVIQRCEIEANTTFDEHLTSGRQPCKIEIRLKNGEFISDSLPDVPWLEGHVAVETRFKEEAGTVYGAETARIIIDECQSLGQSAATCSKLLARLA</sequence>
<evidence type="ECO:0000259" key="2">
    <source>
        <dbReference type="Pfam" id="PF03972"/>
    </source>
</evidence>
<dbReference type="Gene3D" id="3.30.1330.120">
    <property type="entry name" value="2-methylcitrate dehydratase PrpD"/>
    <property type="match status" value="1"/>
</dbReference>
<dbReference type="Pfam" id="PF19305">
    <property type="entry name" value="MmgE_PrpD_C"/>
    <property type="match status" value="1"/>
</dbReference>
<reference evidence="4 5" key="1">
    <citation type="submission" date="2017-03" db="EMBL/GenBank/DDBJ databases">
        <title>Genomes of endolithic fungi from Antarctica.</title>
        <authorList>
            <person name="Coleine C."/>
            <person name="Masonjones S."/>
            <person name="Stajich J.E."/>
        </authorList>
    </citation>
    <scope>NUCLEOTIDE SEQUENCE [LARGE SCALE GENOMIC DNA]</scope>
    <source>
        <strain evidence="4 5">CCFEE 6314</strain>
    </source>
</reference>
<dbReference type="GO" id="GO:0016829">
    <property type="term" value="F:lyase activity"/>
    <property type="evidence" value="ECO:0007669"/>
    <property type="project" value="InterPro"/>
</dbReference>
<dbReference type="Proteomes" id="UP000288859">
    <property type="component" value="Unassembled WGS sequence"/>
</dbReference>
<dbReference type="Pfam" id="PF03972">
    <property type="entry name" value="MmgE_PrpD_N"/>
    <property type="match status" value="1"/>
</dbReference>
<evidence type="ECO:0008006" key="6">
    <source>
        <dbReference type="Google" id="ProtNLM"/>
    </source>
</evidence>
<evidence type="ECO:0000256" key="1">
    <source>
        <dbReference type="ARBA" id="ARBA00006174"/>
    </source>
</evidence>
<protein>
    <recommendedName>
        <fullName evidence="6">MmgE/PrpD family protein</fullName>
    </recommendedName>
</protein>
<dbReference type="AlphaFoldDB" id="A0A438N4N3"/>
<dbReference type="EMBL" id="NAJM01000022">
    <property type="protein sequence ID" value="RVX70508.1"/>
    <property type="molecule type" value="Genomic_DNA"/>
</dbReference>
<evidence type="ECO:0000313" key="5">
    <source>
        <dbReference type="Proteomes" id="UP000288859"/>
    </source>
</evidence>
<accession>A0A438N4N3</accession>
<dbReference type="InterPro" id="IPR036148">
    <property type="entry name" value="MmgE/PrpD_sf"/>
</dbReference>
<dbReference type="SUPFAM" id="SSF103378">
    <property type="entry name" value="2-methylcitrate dehydratase PrpD"/>
    <property type="match status" value="1"/>
</dbReference>
<dbReference type="OrthoDB" id="4120269at2759"/>
<comment type="similarity">
    <text evidence="1">Belongs to the PrpD family.</text>
</comment>
<dbReference type="InterPro" id="IPR042183">
    <property type="entry name" value="MmgE/PrpD_sf_1"/>
</dbReference>
<organism evidence="4 5">
    <name type="scientific">Exophiala mesophila</name>
    <name type="common">Black yeast-like fungus</name>
    <dbReference type="NCBI Taxonomy" id="212818"/>
    <lineage>
        <taxon>Eukaryota</taxon>
        <taxon>Fungi</taxon>
        <taxon>Dikarya</taxon>
        <taxon>Ascomycota</taxon>
        <taxon>Pezizomycotina</taxon>
        <taxon>Eurotiomycetes</taxon>
        <taxon>Chaetothyriomycetidae</taxon>
        <taxon>Chaetothyriales</taxon>
        <taxon>Herpotrichiellaceae</taxon>
        <taxon>Exophiala</taxon>
    </lineage>
</organism>
<gene>
    <name evidence="4" type="ORF">B0A52_05159</name>
</gene>
<feature type="domain" description="MmgE/PrpD N-terminal" evidence="2">
    <location>
        <begin position="31"/>
        <end position="265"/>
    </location>
</feature>
<dbReference type="Gene3D" id="1.10.4100.10">
    <property type="entry name" value="2-methylcitrate dehydratase PrpD"/>
    <property type="match status" value="1"/>
</dbReference>